<dbReference type="PRINTS" id="PR00080">
    <property type="entry name" value="SDRFAMILY"/>
</dbReference>
<dbReference type="InterPro" id="IPR036291">
    <property type="entry name" value="NAD(P)-bd_dom_sf"/>
</dbReference>
<dbReference type="PANTHER" id="PTHR48107:SF16">
    <property type="entry name" value="NADPH-DEPENDENT ALDEHYDE REDUCTASE 1, CHLOROPLASTIC"/>
    <property type="match status" value="1"/>
</dbReference>
<evidence type="ECO:0000256" key="2">
    <source>
        <dbReference type="ARBA" id="ARBA00023002"/>
    </source>
</evidence>
<dbReference type="PROSITE" id="PS00061">
    <property type="entry name" value="ADH_SHORT"/>
    <property type="match status" value="1"/>
</dbReference>
<comment type="caution">
    <text evidence="5">The sequence shown here is derived from an EMBL/GenBank/DDBJ whole genome shotgun (WGS) entry which is preliminary data.</text>
</comment>
<dbReference type="Pfam" id="PF00106">
    <property type="entry name" value="adh_short"/>
    <property type="match status" value="1"/>
</dbReference>
<reference evidence="5" key="2">
    <citation type="submission" date="2020-09" db="EMBL/GenBank/DDBJ databases">
        <authorList>
            <person name="Sun Q."/>
            <person name="Ohkuma M."/>
        </authorList>
    </citation>
    <scope>NUCLEOTIDE SEQUENCE</scope>
    <source>
        <strain evidence="5">JCM 3090</strain>
    </source>
</reference>
<organism evidence="5 6">
    <name type="scientific">Pilimelia anulata</name>
    <dbReference type="NCBI Taxonomy" id="53371"/>
    <lineage>
        <taxon>Bacteria</taxon>
        <taxon>Bacillati</taxon>
        <taxon>Actinomycetota</taxon>
        <taxon>Actinomycetes</taxon>
        <taxon>Micromonosporales</taxon>
        <taxon>Micromonosporaceae</taxon>
        <taxon>Pilimelia</taxon>
    </lineage>
</organism>
<feature type="compositionally biased region" description="Basic residues" evidence="4">
    <location>
        <begin position="140"/>
        <end position="150"/>
    </location>
</feature>
<dbReference type="Proteomes" id="UP000649739">
    <property type="component" value="Unassembled WGS sequence"/>
</dbReference>
<dbReference type="AlphaFoldDB" id="A0A8J3BDQ5"/>
<protein>
    <submittedName>
        <fullName evidence="5">Uncharacterized protein</fullName>
    </submittedName>
</protein>
<evidence type="ECO:0000313" key="5">
    <source>
        <dbReference type="EMBL" id="GGJ99620.1"/>
    </source>
</evidence>
<name>A0A8J3BDQ5_9ACTN</name>
<proteinExistence type="inferred from homology"/>
<evidence type="ECO:0000256" key="4">
    <source>
        <dbReference type="SAM" id="MobiDB-lite"/>
    </source>
</evidence>
<keyword evidence="6" id="KW-1185">Reference proteome</keyword>
<dbReference type="EMBL" id="BMQB01000006">
    <property type="protein sequence ID" value="GGJ99620.1"/>
    <property type="molecule type" value="Genomic_DNA"/>
</dbReference>
<reference evidence="5" key="1">
    <citation type="journal article" date="2014" name="Int. J. Syst. Evol. Microbiol.">
        <title>Complete genome sequence of Corynebacterium casei LMG S-19264T (=DSM 44701T), isolated from a smear-ripened cheese.</title>
        <authorList>
            <consortium name="US DOE Joint Genome Institute (JGI-PGF)"/>
            <person name="Walter F."/>
            <person name="Albersmeier A."/>
            <person name="Kalinowski J."/>
            <person name="Ruckert C."/>
        </authorList>
    </citation>
    <scope>NUCLEOTIDE SEQUENCE</scope>
    <source>
        <strain evidence="5">JCM 3090</strain>
    </source>
</reference>
<evidence type="ECO:0000256" key="1">
    <source>
        <dbReference type="ARBA" id="ARBA00006484"/>
    </source>
</evidence>
<dbReference type="SUPFAM" id="SSF51735">
    <property type="entry name" value="NAD(P)-binding Rossmann-fold domains"/>
    <property type="match status" value="1"/>
</dbReference>
<accession>A0A8J3BDQ5</accession>
<dbReference type="InterPro" id="IPR020904">
    <property type="entry name" value="Sc_DH/Rdtase_CS"/>
</dbReference>
<dbReference type="Gene3D" id="3.40.50.720">
    <property type="entry name" value="NAD(P)-binding Rossmann-like Domain"/>
    <property type="match status" value="1"/>
</dbReference>
<comment type="similarity">
    <text evidence="1 3">Belongs to the short-chain dehydrogenases/reductases (SDR) family.</text>
</comment>
<evidence type="ECO:0000313" key="6">
    <source>
        <dbReference type="Proteomes" id="UP000649739"/>
    </source>
</evidence>
<evidence type="ECO:0000256" key="3">
    <source>
        <dbReference type="RuleBase" id="RU000363"/>
    </source>
</evidence>
<dbReference type="InterPro" id="IPR002347">
    <property type="entry name" value="SDR_fam"/>
</dbReference>
<feature type="region of interest" description="Disordered" evidence="4">
    <location>
        <begin position="127"/>
        <end position="225"/>
    </location>
</feature>
<gene>
    <name evidence="5" type="ORF">GCM10010123_31980</name>
</gene>
<sequence length="225" mass="24238">MRLLPGNPAEEHHCAEVVERTVVELGGRHVLVNNVAYQRPAQRWEDIDPKQWEHTFAVNVGSYFHVTRAALAHLRAGAAIINTASVNGLRGNRDLIDYSATKGAVLAFTMSLAQSLLDRGIRGQLRRAGAGVDAADPGHVRRREGRRVRRAGTDGAGGAAGTRSPRRTCSSPASGCPRTTPARCWRRSAARPTPADAAPGRPRATPTGRSDRARRRSAGPARPVR</sequence>
<dbReference type="GO" id="GO:0016614">
    <property type="term" value="F:oxidoreductase activity, acting on CH-OH group of donors"/>
    <property type="evidence" value="ECO:0007669"/>
    <property type="project" value="UniProtKB-ARBA"/>
</dbReference>
<dbReference type="PRINTS" id="PR00081">
    <property type="entry name" value="GDHRDH"/>
</dbReference>
<dbReference type="PANTHER" id="PTHR48107">
    <property type="entry name" value="NADPH-DEPENDENT ALDEHYDE REDUCTASE-LIKE PROTEIN, CHLOROPLASTIC-RELATED"/>
    <property type="match status" value="1"/>
</dbReference>
<keyword evidence="2" id="KW-0560">Oxidoreductase</keyword>